<accession>A0ABR8UA08</accession>
<protein>
    <submittedName>
        <fullName evidence="3">Class F sortase</fullName>
    </submittedName>
</protein>
<dbReference type="CDD" id="cd05829">
    <property type="entry name" value="Sortase_F"/>
    <property type="match status" value="1"/>
</dbReference>
<proteinExistence type="predicted"/>
<keyword evidence="1" id="KW-0378">Hydrolase</keyword>
<dbReference type="InterPro" id="IPR042001">
    <property type="entry name" value="Sortase_F"/>
</dbReference>
<evidence type="ECO:0000256" key="1">
    <source>
        <dbReference type="ARBA" id="ARBA00022801"/>
    </source>
</evidence>
<keyword evidence="4" id="KW-1185">Reference proteome</keyword>
<name>A0ABR8UA08_9BACL</name>
<keyword evidence="2" id="KW-0732">Signal</keyword>
<dbReference type="Gene3D" id="2.40.260.10">
    <property type="entry name" value="Sortase"/>
    <property type="match status" value="1"/>
</dbReference>
<dbReference type="InterPro" id="IPR023365">
    <property type="entry name" value="Sortase_dom-sf"/>
</dbReference>
<dbReference type="SUPFAM" id="SSF63817">
    <property type="entry name" value="Sortase"/>
    <property type="match status" value="1"/>
</dbReference>
<feature type="chain" id="PRO_5045243352" evidence="2">
    <location>
        <begin position="23"/>
        <end position="223"/>
    </location>
</feature>
<dbReference type="RefSeq" id="WP_191694539.1">
    <property type="nucleotide sequence ID" value="NZ_JACSQN010000007.1"/>
</dbReference>
<comment type="caution">
    <text evidence="3">The sequence shown here is derived from an EMBL/GenBank/DDBJ whole genome shotgun (WGS) entry which is preliminary data.</text>
</comment>
<feature type="signal peptide" evidence="2">
    <location>
        <begin position="1"/>
        <end position="22"/>
    </location>
</feature>
<dbReference type="Proteomes" id="UP000626786">
    <property type="component" value="Unassembled WGS sequence"/>
</dbReference>
<gene>
    <name evidence="3" type="ORF">H9649_09675</name>
</gene>
<evidence type="ECO:0000313" key="3">
    <source>
        <dbReference type="EMBL" id="MBD7984852.1"/>
    </source>
</evidence>
<organism evidence="3 4">
    <name type="scientific">Sporosarcina quadrami</name>
    <dbReference type="NCBI Taxonomy" id="2762234"/>
    <lineage>
        <taxon>Bacteria</taxon>
        <taxon>Bacillati</taxon>
        <taxon>Bacillota</taxon>
        <taxon>Bacilli</taxon>
        <taxon>Bacillales</taxon>
        <taxon>Caryophanaceae</taxon>
        <taxon>Sporosarcina</taxon>
    </lineage>
</organism>
<evidence type="ECO:0000256" key="2">
    <source>
        <dbReference type="SAM" id="SignalP"/>
    </source>
</evidence>
<sequence length="223" mass="24234">MKNLFVKTILFVLSIVLLTACASNTENPKASIADEPKKPVDVSQPETEVEQVVEDAIVTSIPAPSAEGLTLTDNRVGIQPTRIEIPALHVDAVIEEVGRLENGQMGVPQNPDHVGWFSPGVKPGSQGSAVMAGHVDSLTGPAVFYKLVTLEIGDEIIVHGDDEALTFIVTKKEEYPRQNAPVDKIFGFTYTSTLNLITCTGVFDRKAKTHDNRLVIYTELKKP</sequence>
<dbReference type="Pfam" id="PF04203">
    <property type="entry name" value="Sortase"/>
    <property type="match status" value="1"/>
</dbReference>
<dbReference type="EMBL" id="JACSQN010000007">
    <property type="protein sequence ID" value="MBD7984852.1"/>
    <property type="molecule type" value="Genomic_DNA"/>
</dbReference>
<dbReference type="PROSITE" id="PS51257">
    <property type="entry name" value="PROKAR_LIPOPROTEIN"/>
    <property type="match status" value="1"/>
</dbReference>
<reference evidence="3 4" key="1">
    <citation type="submission" date="2020-08" db="EMBL/GenBank/DDBJ databases">
        <title>A Genomic Blueprint of the Chicken Gut Microbiome.</title>
        <authorList>
            <person name="Gilroy R."/>
            <person name="Ravi A."/>
            <person name="Getino M."/>
            <person name="Pursley I."/>
            <person name="Horton D.L."/>
            <person name="Alikhan N.-F."/>
            <person name="Baker D."/>
            <person name="Gharbi K."/>
            <person name="Hall N."/>
            <person name="Watson M."/>
            <person name="Adriaenssens E.M."/>
            <person name="Foster-Nyarko E."/>
            <person name="Jarju S."/>
            <person name="Secka A."/>
            <person name="Antonio M."/>
            <person name="Oren A."/>
            <person name="Chaudhuri R."/>
            <person name="La Ragione R.M."/>
            <person name="Hildebrand F."/>
            <person name="Pallen M.J."/>
        </authorList>
    </citation>
    <scope>NUCLEOTIDE SEQUENCE [LARGE SCALE GENOMIC DNA]</scope>
    <source>
        <strain evidence="3 4">Sa2YVA2</strain>
    </source>
</reference>
<dbReference type="InterPro" id="IPR005754">
    <property type="entry name" value="Sortase"/>
</dbReference>
<evidence type="ECO:0000313" key="4">
    <source>
        <dbReference type="Proteomes" id="UP000626786"/>
    </source>
</evidence>